<reference evidence="2 4" key="1">
    <citation type="journal article" date="2014" name="BMC Genomics">
        <title>Genome sequence of Anopheles sinensis provides insight into genetics basis of mosquito competence for malaria parasites.</title>
        <authorList>
            <person name="Zhou D."/>
            <person name="Zhang D."/>
            <person name="Ding G."/>
            <person name="Shi L."/>
            <person name="Hou Q."/>
            <person name="Ye Y."/>
            <person name="Xu Y."/>
            <person name="Zhou H."/>
            <person name="Xiong C."/>
            <person name="Li S."/>
            <person name="Yu J."/>
            <person name="Hong S."/>
            <person name="Yu X."/>
            <person name="Zou P."/>
            <person name="Chen C."/>
            <person name="Chang X."/>
            <person name="Wang W."/>
            <person name="Lv Y."/>
            <person name="Sun Y."/>
            <person name="Ma L."/>
            <person name="Shen B."/>
            <person name="Zhu C."/>
        </authorList>
    </citation>
    <scope>NUCLEOTIDE SEQUENCE [LARGE SCALE GENOMIC DNA]</scope>
</reference>
<reference evidence="3" key="2">
    <citation type="submission" date="2020-05" db="UniProtKB">
        <authorList>
            <consortium name="EnsemblMetazoa"/>
        </authorList>
    </citation>
    <scope>IDENTIFICATION</scope>
</reference>
<protein>
    <submittedName>
        <fullName evidence="2 3">Uncharacterized protein</fullName>
    </submittedName>
</protein>
<evidence type="ECO:0000313" key="4">
    <source>
        <dbReference type="Proteomes" id="UP000030765"/>
    </source>
</evidence>
<accession>A0A084WC30</accession>
<dbReference type="Proteomes" id="UP000030765">
    <property type="component" value="Unassembled WGS sequence"/>
</dbReference>
<evidence type="ECO:0000313" key="3">
    <source>
        <dbReference type="EnsemblMetazoa" id="ASIC015845-PA"/>
    </source>
</evidence>
<dbReference type="EMBL" id="KE525333">
    <property type="protein sequence ID" value="KFB47774.1"/>
    <property type="molecule type" value="Genomic_DNA"/>
</dbReference>
<proteinExistence type="predicted"/>
<dbReference type="VEuPathDB" id="VectorBase:ASIC015845"/>
<dbReference type="EMBL" id="ATLV01022549">
    <property type="status" value="NOT_ANNOTATED_CDS"/>
    <property type="molecule type" value="Genomic_DNA"/>
</dbReference>
<sequence length="73" mass="8029">MLRAPGGGTTSNTKFNSNIKERSTTYPERGWELSAEEKNNGNGRLLSPVKFELPNNVPAPPSKMRGATKRKGR</sequence>
<dbReference type="EnsemblMetazoa" id="ASIC015845-RA">
    <property type="protein sequence ID" value="ASIC015845-PA"/>
    <property type="gene ID" value="ASIC015845"/>
</dbReference>
<gene>
    <name evidence="2" type="ORF">ZHAS_00015845</name>
</gene>
<name>A0A084WC30_ANOSI</name>
<feature type="compositionally biased region" description="Basic and acidic residues" evidence="1">
    <location>
        <begin position="19"/>
        <end position="39"/>
    </location>
</feature>
<organism evidence="2">
    <name type="scientific">Anopheles sinensis</name>
    <name type="common">Mosquito</name>
    <dbReference type="NCBI Taxonomy" id="74873"/>
    <lineage>
        <taxon>Eukaryota</taxon>
        <taxon>Metazoa</taxon>
        <taxon>Ecdysozoa</taxon>
        <taxon>Arthropoda</taxon>
        <taxon>Hexapoda</taxon>
        <taxon>Insecta</taxon>
        <taxon>Pterygota</taxon>
        <taxon>Neoptera</taxon>
        <taxon>Endopterygota</taxon>
        <taxon>Diptera</taxon>
        <taxon>Nematocera</taxon>
        <taxon>Culicoidea</taxon>
        <taxon>Culicidae</taxon>
        <taxon>Anophelinae</taxon>
        <taxon>Anopheles</taxon>
    </lineage>
</organism>
<feature type="region of interest" description="Disordered" evidence="1">
    <location>
        <begin position="1"/>
        <end position="73"/>
    </location>
</feature>
<evidence type="ECO:0000256" key="1">
    <source>
        <dbReference type="SAM" id="MobiDB-lite"/>
    </source>
</evidence>
<evidence type="ECO:0000313" key="2">
    <source>
        <dbReference type="EMBL" id="KFB47774.1"/>
    </source>
</evidence>
<keyword evidence="4" id="KW-1185">Reference proteome</keyword>
<dbReference type="AlphaFoldDB" id="A0A084WC30"/>